<keyword evidence="3" id="KW-0820">tRNA-binding</keyword>
<evidence type="ECO:0000256" key="3">
    <source>
        <dbReference type="ARBA" id="ARBA00022555"/>
    </source>
</evidence>
<dbReference type="GO" id="GO:0016779">
    <property type="term" value="F:nucleotidyltransferase activity"/>
    <property type="evidence" value="ECO:0007669"/>
    <property type="project" value="UniProtKB-KW"/>
</dbReference>
<evidence type="ECO:0000256" key="4">
    <source>
        <dbReference type="ARBA" id="ARBA00022679"/>
    </source>
</evidence>
<keyword evidence="8" id="KW-0547">Nucleotide-binding</keyword>
<dbReference type="InterPro" id="IPR050124">
    <property type="entry name" value="tRNA_CCA-adding_enzyme"/>
</dbReference>
<evidence type="ECO:0000256" key="11">
    <source>
        <dbReference type="RuleBase" id="RU003953"/>
    </source>
</evidence>
<organism evidence="14">
    <name type="scientific">Caldilineaceae bacterium SB0675_bin_29</name>
    <dbReference type="NCBI Taxonomy" id="2605266"/>
    <lineage>
        <taxon>Bacteria</taxon>
        <taxon>Bacillati</taxon>
        <taxon>Chloroflexota</taxon>
        <taxon>Caldilineae</taxon>
        <taxon>Caldilineales</taxon>
        <taxon>Caldilineaceae</taxon>
    </lineage>
</organism>
<evidence type="ECO:0000256" key="5">
    <source>
        <dbReference type="ARBA" id="ARBA00022694"/>
    </source>
</evidence>
<dbReference type="Pfam" id="PF12627">
    <property type="entry name" value="PolyA_pol_RNAbd"/>
    <property type="match status" value="1"/>
</dbReference>
<evidence type="ECO:0000256" key="9">
    <source>
        <dbReference type="ARBA" id="ARBA00022842"/>
    </source>
</evidence>
<keyword evidence="6" id="KW-0548">Nucleotidyltransferase</keyword>
<comment type="cofactor">
    <cofactor evidence="1">
        <name>Mg(2+)</name>
        <dbReference type="ChEBI" id="CHEBI:18420"/>
    </cofactor>
</comment>
<comment type="similarity">
    <text evidence="2 11">Belongs to the tRNA nucleotidyltransferase/poly(A) polymerase family.</text>
</comment>
<dbReference type="GO" id="GO:0008033">
    <property type="term" value="P:tRNA processing"/>
    <property type="evidence" value="ECO:0007669"/>
    <property type="project" value="UniProtKB-KW"/>
</dbReference>
<evidence type="ECO:0000256" key="2">
    <source>
        <dbReference type="ARBA" id="ARBA00007265"/>
    </source>
</evidence>
<accession>A0A6B1FZF1</accession>
<name>A0A6B1FZF1_9CHLR</name>
<dbReference type="SUPFAM" id="SSF81301">
    <property type="entry name" value="Nucleotidyltransferase"/>
    <property type="match status" value="1"/>
</dbReference>
<sequence length="555" mass="59814">MQVSYSRRSAGDAVALVLKAFMAERSPVYIVGGAVRDHLLGISTIPGWSRSTPDCHLHDADGAHSRSQIPTSTTDLDLVLDGPVLPLARRVADRLGWAYYPLDEKRDVARLIGTIVDGQRIECDAAALRGDLRSDLLARDFSSNALALKLTADSSPQLIDECGGLADVASYTLRRVSDESLRDDPIRLLRAVRLSAQLGFAIEGGTRKQISELAGTVNVVSAERLRQEMWKLLDCARPDDGVRELDALGLLTPLFPEVRALQGVEQSSRHHLDAYEHSLLAAHYAAELRNWLRGGSPPEDGTLAQSLEPWTDGLQSHFCEEIAAGHDRAGWLVWHALLHDTGKANSPSGDNGSGDGRQNAAGHQELSAEIAGSRVGSYRFSRREVLLAESVARMHSVPRRLVKALPKDEEHIGPRAAYRFFRDAGSVVAGHQFVHGLGSGGPRQPLDGLDVTLQAVSDLQATGLERGDGWGRFLKAAEGLFCYALTRPAAHLAAPLVDGHRLMEHLGLAPGPKVGTILGELAEAQASGTIANVNEAMKLAEDLLARDADQRKSGA</sequence>
<keyword evidence="7" id="KW-0479">Metal-binding</keyword>
<dbReference type="Gene3D" id="1.10.246.80">
    <property type="match status" value="1"/>
</dbReference>
<dbReference type="InterPro" id="IPR032828">
    <property type="entry name" value="PolyA_RNA-bd"/>
</dbReference>
<comment type="caution">
    <text evidence="14">The sequence shown here is derived from an EMBL/GenBank/DDBJ whole genome shotgun (WGS) entry which is preliminary data.</text>
</comment>
<dbReference type="GO" id="GO:0046872">
    <property type="term" value="F:metal ion binding"/>
    <property type="evidence" value="ECO:0007669"/>
    <property type="project" value="UniProtKB-KW"/>
</dbReference>
<feature type="domain" description="Poly A polymerase head" evidence="12">
    <location>
        <begin position="28"/>
        <end position="173"/>
    </location>
</feature>
<evidence type="ECO:0000313" key="14">
    <source>
        <dbReference type="EMBL" id="MYH61457.1"/>
    </source>
</evidence>
<evidence type="ECO:0000259" key="12">
    <source>
        <dbReference type="Pfam" id="PF01743"/>
    </source>
</evidence>
<evidence type="ECO:0000256" key="7">
    <source>
        <dbReference type="ARBA" id="ARBA00022723"/>
    </source>
</evidence>
<dbReference type="PANTHER" id="PTHR47545:SF2">
    <property type="entry name" value="CC-ADDING TRNA NUCLEOTIDYLTRANSFERASE"/>
    <property type="match status" value="1"/>
</dbReference>
<gene>
    <name evidence="14" type="ORF">F4148_06725</name>
</gene>
<dbReference type="Gene3D" id="1.10.3090.10">
    <property type="entry name" value="cca-adding enzyme, domain 2"/>
    <property type="match status" value="1"/>
</dbReference>
<evidence type="ECO:0008006" key="15">
    <source>
        <dbReference type="Google" id="ProtNLM"/>
    </source>
</evidence>
<protein>
    <recommendedName>
        <fullName evidence="15">CCA tRNA nucleotidyltransferase</fullName>
    </recommendedName>
</protein>
<evidence type="ECO:0000256" key="1">
    <source>
        <dbReference type="ARBA" id="ARBA00001946"/>
    </source>
</evidence>
<dbReference type="InterPro" id="IPR002646">
    <property type="entry name" value="PolA_pol_head_dom"/>
</dbReference>
<dbReference type="AlphaFoldDB" id="A0A6B1FZF1"/>
<dbReference type="GO" id="GO:0000166">
    <property type="term" value="F:nucleotide binding"/>
    <property type="evidence" value="ECO:0007669"/>
    <property type="project" value="UniProtKB-KW"/>
</dbReference>
<proteinExistence type="inferred from homology"/>
<evidence type="ECO:0000256" key="8">
    <source>
        <dbReference type="ARBA" id="ARBA00022741"/>
    </source>
</evidence>
<evidence type="ECO:0000256" key="10">
    <source>
        <dbReference type="ARBA" id="ARBA00022884"/>
    </source>
</evidence>
<dbReference type="EMBL" id="VYDA01000254">
    <property type="protein sequence ID" value="MYH61457.1"/>
    <property type="molecule type" value="Genomic_DNA"/>
</dbReference>
<feature type="domain" description="tRNA nucleotidyltransferase/poly(A) polymerase RNA and SrmB- binding" evidence="13">
    <location>
        <begin position="199"/>
        <end position="259"/>
    </location>
</feature>
<keyword evidence="9" id="KW-0460">Magnesium</keyword>
<dbReference type="InterPro" id="IPR043519">
    <property type="entry name" value="NT_sf"/>
</dbReference>
<dbReference type="Pfam" id="PF01743">
    <property type="entry name" value="PolyA_pol"/>
    <property type="match status" value="1"/>
</dbReference>
<reference evidence="14" key="1">
    <citation type="submission" date="2019-09" db="EMBL/GenBank/DDBJ databases">
        <title>Characterisation of the sponge microbiome using genome-centric metagenomics.</title>
        <authorList>
            <person name="Engelberts J.P."/>
            <person name="Robbins S.J."/>
            <person name="De Goeij J.M."/>
            <person name="Aranda M."/>
            <person name="Bell S.C."/>
            <person name="Webster N.S."/>
        </authorList>
    </citation>
    <scope>NUCLEOTIDE SEQUENCE</scope>
    <source>
        <strain evidence="14">SB0675_bin_29</strain>
    </source>
</reference>
<dbReference type="Gene3D" id="3.30.460.10">
    <property type="entry name" value="Beta Polymerase, domain 2"/>
    <property type="match status" value="1"/>
</dbReference>
<dbReference type="GO" id="GO:0000049">
    <property type="term" value="F:tRNA binding"/>
    <property type="evidence" value="ECO:0007669"/>
    <property type="project" value="UniProtKB-KW"/>
</dbReference>
<keyword evidence="5" id="KW-0819">tRNA processing</keyword>
<keyword evidence="10 11" id="KW-0694">RNA-binding</keyword>
<dbReference type="SUPFAM" id="SSF81891">
    <property type="entry name" value="Poly A polymerase C-terminal region-like"/>
    <property type="match status" value="1"/>
</dbReference>
<keyword evidence="4 11" id="KW-0808">Transferase</keyword>
<evidence type="ECO:0000256" key="6">
    <source>
        <dbReference type="ARBA" id="ARBA00022695"/>
    </source>
</evidence>
<evidence type="ECO:0000259" key="13">
    <source>
        <dbReference type="Pfam" id="PF12627"/>
    </source>
</evidence>
<dbReference type="PANTHER" id="PTHR47545">
    <property type="entry name" value="MULTIFUNCTIONAL CCA PROTEIN"/>
    <property type="match status" value="1"/>
</dbReference>